<protein>
    <submittedName>
        <fullName evidence="1">Uncharacterized protein</fullName>
    </submittedName>
</protein>
<proteinExistence type="predicted"/>
<sequence length="298" mass="34228">MKYQRLVSSTTPSSLQEWLEQELENRSIDGVYARYILSLLQQDNFDVEPFECDHAKNAQHKVLHKYGGPESLYSVTKSKHQKWKTWSKQILLTSGAACCTTISCDLERMKKRAAIECLRSASEHINDVDKLIDEVCFKLKNIKNLGGKKDEDTRQRESYFYISPSSPTEEVEKYFAAFPPLTGRIEQEPELSQPEFEKNVWCGNCFMKTKCDLEEIYEPTYNNSNVQKKENKSFQPVIPYSSLKAIKNVYKNESTAVISSKQEKTVIANNLKLSPLSNCNTAFVSLTDSWSNNNQNKK</sequence>
<name>A0A087UXF8_STEMI</name>
<keyword evidence="2" id="KW-1185">Reference proteome</keyword>
<dbReference type="PANTHER" id="PTHR17611">
    <property type="entry name" value="DNA SEGMENT, CHR 5, ERATO DOI 579, EXPRESSED"/>
    <property type="match status" value="1"/>
</dbReference>
<feature type="non-terminal residue" evidence="1">
    <location>
        <position position="298"/>
    </location>
</feature>
<dbReference type="Proteomes" id="UP000054359">
    <property type="component" value="Unassembled WGS sequence"/>
</dbReference>
<gene>
    <name evidence="1" type="ORF">X975_03628</name>
</gene>
<dbReference type="Pfam" id="PF15376">
    <property type="entry name" value="DUF4603"/>
    <property type="match status" value="1"/>
</dbReference>
<dbReference type="EMBL" id="KK122153">
    <property type="protein sequence ID" value="KFM82047.1"/>
    <property type="molecule type" value="Genomic_DNA"/>
</dbReference>
<accession>A0A087UXF8</accession>
<evidence type="ECO:0000313" key="1">
    <source>
        <dbReference type="EMBL" id="KFM82047.1"/>
    </source>
</evidence>
<organism evidence="1 2">
    <name type="scientific">Stegodyphus mimosarum</name>
    <name type="common">African social velvet spider</name>
    <dbReference type="NCBI Taxonomy" id="407821"/>
    <lineage>
        <taxon>Eukaryota</taxon>
        <taxon>Metazoa</taxon>
        <taxon>Ecdysozoa</taxon>
        <taxon>Arthropoda</taxon>
        <taxon>Chelicerata</taxon>
        <taxon>Arachnida</taxon>
        <taxon>Araneae</taxon>
        <taxon>Araneomorphae</taxon>
        <taxon>Entelegynae</taxon>
        <taxon>Eresoidea</taxon>
        <taxon>Eresidae</taxon>
        <taxon>Stegodyphus</taxon>
    </lineage>
</organism>
<dbReference type="OrthoDB" id="3247158at2759"/>
<evidence type="ECO:0000313" key="2">
    <source>
        <dbReference type="Proteomes" id="UP000054359"/>
    </source>
</evidence>
<dbReference type="AlphaFoldDB" id="A0A087UXF8"/>
<dbReference type="PANTHER" id="PTHR17611:SF3">
    <property type="entry name" value="DNA SEGMENT, CHR 5, ERATO DOI 579, EXPRESSED"/>
    <property type="match status" value="1"/>
</dbReference>
<dbReference type="InterPro" id="IPR027871">
    <property type="entry name" value="DUF4603"/>
</dbReference>
<reference evidence="1 2" key="1">
    <citation type="submission" date="2013-11" db="EMBL/GenBank/DDBJ databases">
        <title>Genome sequencing of Stegodyphus mimosarum.</title>
        <authorList>
            <person name="Bechsgaard J."/>
        </authorList>
    </citation>
    <scope>NUCLEOTIDE SEQUENCE [LARGE SCALE GENOMIC DNA]</scope>
</reference>